<dbReference type="HOGENOM" id="CLU_096028_2_0_10"/>
<keyword evidence="3 5" id="KW-1133">Transmembrane helix</keyword>
<dbReference type="Proteomes" id="UP000006049">
    <property type="component" value="Chromosome"/>
</dbReference>
<keyword evidence="4 5" id="KW-0472">Membrane</keyword>
<evidence type="ECO:0000256" key="3">
    <source>
        <dbReference type="ARBA" id="ARBA00022989"/>
    </source>
</evidence>
<feature type="transmembrane region" description="Helical" evidence="5">
    <location>
        <begin position="70"/>
        <end position="90"/>
    </location>
</feature>
<feature type="transmembrane region" description="Helical" evidence="5">
    <location>
        <begin position="96"/>
        <end position="115"/>
    </location>
</feature>
<evidence type="ECO:0000256" key="5">
    <source>
        <dbReference type="SAM" id="Phobius"/>
    </source>
</evidence>
<dbReference type="eggNOG" id="COG5652">
    <property type="taxonomic scope" value="Bacteria"/>
</dbReference>
<feature type="transmembrane region" description="Helical" evidence="5">
    <location>
        <begin position="39"/>
        <end position="58"/>
    </location>
</feature>
<name>I3YTR9_AEQSU</name>
<dbReference type="STRING" id="746697.Aeqsu_0884"/>
<dbReference type="EMBL" id="CP003280">
    <property type="protein sequence ID" value="AFL80387.1"/>
    <property type="molecule type" value="Genomic_DNA"/>
</dbReference>
<keyword evidence="2 5" id="KW-0812">Transmembrane</keyword>
<dbReference type="SUPFAM" id="SSF144091">
    <property type="entry name" value="Rhomboid-like"/>
    <property type="match status" value="1"/>
</dbReference>
<feature type="transmembrane region" description="Helical" evidence="5">
    <location>
        <begin position="7"/>
        <end position="24"/>
    </location>
</feature>
<dbReference type="PROSITE" id="PS51257">
    <property type="entry name" value="PROKAR_LIPOPROTEIN"/>
    <property type="match status" value="1"/>
</dbReference>
<organism evidence="6 7">
    <name type="scientific">Aequorivita sublithincola (strain DSM 14238 / LMG 21431 / ACAM 643 / 9-3)</name>
    <dbReference type="NCBI Taxonomy" id="746697"/>
    <lineage>
        <taxon>Bacteria</taxon>
        <taxon>Pseudomonadati</taxon>
        <taxon>Bacteroidota</taxon>
        <taxon>Flavobacteriia</taxon>
        <taxon>Flavobacteriales</taxon>
        <taxon>Flavobacteriaceae</taxon>
        <taxon>Aequorivita</taxon>
    </lineage>
</organism>
<dbReference type="PANTHER" id="PTHR28008:SF1">
    <property type="entry name" value="DOMAIN PROTEIN, PUTATIVE (AFU_ORTHOLOGUE AFUA_3G10980)-RELATED"/>
    <property type="match status" value="1"/>
</dbReference>
<dbReference type="InterPro" id="IPR035952">
    <property type="entry name" value="Rhomboid-like_sf"/>
</dbReference>
<comment type="subcellular location">
    <subcellularLocation>
        <location evidence="1">Membrane</location>
        <topology evidence="1">Multi-pass membrane protein</topology>
    </subcellularLocation>
</comment>
<evidence type="ECO:0000256" key="2">
    <source>
        <dbReference type="ARBA" id="ARBA00022692"/>
    </source>
</evidence>
<proteinExistence type="predicted"/>
<evidence type="ECO:0000313" key="7">
    <source>
        <dbReference type="Proteomes" id="UP000006049"/>
    </source>
</evidence>
<accession>I3YTR9</accession>
<reference evidence="6 7" key="1">
    <citation type="submission" date="2012-06" db="EMBL/GenBank/DDBJ databases">
        <title>The complete genome of Aequorivita sublithincola DSM 14238.</title>
        <authorList>
            <consortium name="US DOE Joint Genome Institute (JGI-PGF)"/>
            <person name="Lucas S."/>
            <person name="Copeland A."/>
            <person name="Lapidus A."/>
            <person name="Goodwin L."/>
            <person name="Pitluck S."/>
            <person name="Peters L."/>
            <person name="Munk A.C.C."/>
            <person name="Kyrpides N."/>
            <person name="Mavromatis K."/>
            <person name="Pagani I."/>
            <person name="Ivanova N."/>
            <person name="Ovchinnikova G."/>
            <person name="Zeytun A."/>
            <person name="Detter J.C."/>
            <person name="Han C."/>
            <person name="Land M."/>
            <person name="Hauser L."/>
            <person name="Markowitz V."/>
            <person name="Cheng J.-F."/>
            <person name="Hugenholtz P."/>
            <person name="Woyke T."/>
            <person name="Wu D."/>
            <person name="Tindall B."/>
            <person name="Faehnrich R."/>
            <person name="Brambilla E."/>
            <person name="Klenk H.-P."/>
            <person name="Eisen J.A."/>
        </authorList>
    </citation>
    <scope>NUCLEOTIDE SEQUENCE [LARGE SCALE GENOMIC DNA]</scope>
    <source>
        <strain evidence="7">DSM 14238 / LMG 21431 / ACAM 643 / 9-3</strain>
    </source>
</reference>
<dbReference type="NCBIfam" id="NF037970">
    <property type="entry name" value="vanZ_1"/>
    <property type="match status" value="1"/>
</dbReference>
<dbReference type="GO" id="GO:0016020">
    <property type="term" value="C:membrane"/>
    <property type="evidence" value="ECO:0007669"/>
    <property type="project" value="UniProtKB-SubCell"/>
</dbReference>
<evidence type="ECO:0000313" key="6">
    <source>
        <dbReference type="EMBL" id="AFL80387.1"/>
    </source>
</evidence>
<evidence type="ECO:0000256" key="1">
    <source>
        <dbReference type="ARBA" id="ARBA00004141"/>
    </source>
</evidence>
<dbReference type="PANTHER" id="PTHR28008">
    <property type="entry name" value="DOMAIN PROTEIN, PUTATIVE (AFU_ORTHOLOGUE AFUA_3G10980)-RELATED"/>
    <property type="match status" value="1"/>
</dbReference>
<gene>
    <name evidence="6" type="ordered locus">Aeqsu_0884</name>
</gene>
<dbReference type="AlphaFoldDB" id="I3YTR9"/>
<dbReference type="KEGG" id="asl:Aeqsu_0884"/>
<evidence type="ECO:0000256" key="4">
    <source>
        <dbReference type="ARBA" id="ARBA00023136"/>
    </source>
</evidence>
<sequence length="124" mass="13922">MAAKPILFLAILYSCFISVLFLLPGQDLPKISLTGLDKIVHSLIYFMLVNLWLCYFYIKMDFQISNKLVLILLLSALFYGIIVEILQGTVTGTRSADILDVAANLIGSLLGIFFFKQVKNKLKT</sequence>
<protein>
    <submittedName>
        <fullName evidence="6">Putative integral membrane protein</fullName>
    </submittedName>
</protein>
<keyword evidence="7" id="KW-1185">Reference proteome</keyword>